<dbReference type="AlphaFoldDB" id="A0A182MH63"/>
<name>A0A182MH63_9DIPT</name>
<sequence>MAHKFRSMHGIRYEPDEPNTSVDLVMLQTAQESLETVSRLNLGNPCTKTDVTRPASILPTNILPHTAAAALPSSVTNTTWCIPSVRVTGRRNDTHWTNHSNRTAIVALHLHHYTLLTPPRSRVFGSTAAVKFPPNLTQEALVQHTTTAYFGNRKH</sequence>
<organism evidence="1 2">
    <name type="scientific">Anopheles culicifacies</name>
    <dbReference type="NCBI Taxonomy" id="139723"/>
    <lineage>
        <taxon>Eukaryota</taxon>
        <taxon>Metazoa</taxon>
        <taxon>Ecdysozoa</taxon>
        <taxon>Arthropoda</taxon>
        <taxon>Hexapoda</taxon>
        <taxon>Insecta</taxon>
        <taxon>Pterygota</taxon>
        <taxon>Neoptera</taxon>
        <taxon>Endopterygota</taxon>
        <taxon>Diptera</taxon>
        <taxon>Nematocera</taxon>
        <taxon>Culicoidea</taxon>
        <taxon>Culicidae</taxon>
        <taxon>Anophelinae</taxon>
        <taxon>Anopheles</taxon>
        <taxon>culicifacies species complex</taxon>
    </lineage>
</organism>
<proteinExistence type="predicted"/>
<reference evidence="1" key="2">
    <citation type="submission" date="2020-05" db="UniProtKB">
        <authorList>
            <consortium name="EnsemblMetazoa"/>
        </authorList>
    </citation>
    <scope>IDENTIFICATION</scope>
    <source>
        <strain evidence="1">A-37</strain>
    </source>
</reference>
<dbReference type="VEuPathDB" id="VectorBase:ACUA018189"/>
<evidence type="ECO:0000313" key="2">
    <source>
        <dbReference type="Proteomes" id="UP000075883"/>
    </source>
</evidence>
<dbReference type="Proteomes" id="UP000075883">
    <property type="component" value="Unassembled WGS sequence"/>
</dbReference>
<keyword evidence="2" id="KW-1185">Reference proteome</keyword>
<dbReference type="EMBL" id="AXCM01005468">
    <property type="status" value="NOT_ANNOTATED_CDS"/>
    <property type="molecule type" value="Genomic_DNA"/>
</dbReference>
<accession>A0A182MH63</accession>
<protein>
    <submittedName>
        <fullName evidence="1">Uncharacterized protein</fullName>
    </submittedName>
</protein>
<evidence type="ECO:0000313" key="1">
    <source>
        <dbReference type="EnsemblMetazoa" id="ACUA018189-PA"/>
    </source>
</evidence>
<dbReference type="EnsemblMetazoa" id="ACUA018189-RA">
    <property type="protein sequence ID" value="ACUA018189-PA"/>
    <property type="gene ID" value="ACUA018189"/>
</dbReference>
<reference evidence="2" key="1">
    <citation type="submission" date="2013-09" db="EMBL/GenBank/DDBJ databases">
        <title>The Genome Sequence of Anopheles culicifacies species A.</title>
        <authorList>
            <consortium name="The Broad Institute Genomics Platform"/>
            <person name="Neafsey D.E."/>
            <person name="Besansky N."/>
            <person name="Howell P."/>
            <person name="Walton C."/>
            <person name="Young S.K."/>
            <person name="Zeng Q."/>
            <person name="Gargeya S."/>
            <person name="Fitzgerald M."/>
            <person name="Haas B."/>
            <person name="Abouelleil A."/>
            <person name="Allen A.W."/>
            <person name="Alvarado L."/>
            <person name="Arachchi H.M."/>
            <person name="Berlin A.M."/>
            <person name="Chapman S.B."/>
            <person name="Gainer-Dewar J."/>
            <person name="Goldberg J."/>
            <person name="Griggs A."/>
            <person name="Gujja S."/>
            <person name="Hansen M."/>
            <person name="Howarth C."/>
            <person name="Imamovic A."/>
            <person name="Ireland A."/>
            <person name="Larimer J."/>
            <person name="McCowan C."/>
            <person name="Murphy C."/>
            <person name="Pearson M."/>
            <person name="Poon T.W."/>
            <person name="Priest M."/>
            <person name="Roberts A."/>
            <person name="Saif S."/>
            <person name="Shea T."/>
            <person name="Sisk P."/>
            <person name="Sykes S."/>
            <person name="Wortman J."/>
            <person name="Nusbaum C."/>
            <person name="Birren B."/>
        </authorList>
    </citation>
    <scope>NUCLEOTIDE SEQUENCE [LARGE SCALE GENOMIC DNA]</scope>
    <source>
        <strain evidence="2">A-37</strain>
    </source>
</reference>